<feature type="domain" description="SHD" evidence="12">
    <location>
        <begin position="342"/>
        <end position="475"/>
    </location>
</feature>
<evidence type="ECO:0000256" key="1">
    <source>
        <dbReference type="ARBA" id="ARBA00004370"/>
    </source>
</evidence>
<dbReference type="AlphaFoldDB" id="A0A8C3KJV3"/>
<evidence type="ECO:0000256" key="2">
    <source>
        <dbReference type="ARBA" id="ARBA00004496"/>
    </source>
</evidence>
<dbReference type="InterPro" id="IPR050431">
    <property type="entry name" value="Adaptor_comp_med_subunit"/>
</dbReference>
<evidence type="ECO:0000256" key="5">
    <source>
        <dbReference type="ARBA" id="ARBA00022583"/>
    </source>
</evidence>
<evidence type="ECO:0000256" key="10">
    <source>
        <dbReference type="PIRNR" id="PIRNR037099"/>
    </source>
</evidence>
<dbReference type="GO" id="GO:0006897">
    <property type="term" value="P:endocytosis"/>
    <property type="evidence" value="ECO:0007669"/>
    <property type="project" value="UniProtKB-KW"/>
</dbReference>
<dbReference type="InterPro" id="IPR012320">
    <property type="entry name" value="SHD_dom"/>
</dbReference>
<name>A0A8C3KJV3_9CHAR</name>
<accession>A0A8C3KJV3</accession>
<evidence type="ECO:0000259" key="13">
    <source>
        <dbReference type="PROSITE" id="PS51072"/>
    </source>
</evidence>
<evidence type="ECO:0000313" key="14">
    <source>
        <dbReference type="Ensembl" id="ENSCPGP00000024202.1"/>
    </source>
</evidence>
<organism evidence="14 15">
    <name type="scientific">Calidris pygmaea</name>
    <name type="common">Spoon-billed sandpiper</name>
    <dbReference type="NCBI Taxonomy" id="425635"/>
    <lineage>
        <taxon>Eukaryota</taxon>
        <taxon>Metazoa</taxon>
        <taxon>Chordata</taxon>
        <taxon>Craniata</taxon>
        <taxon>Vertebrata</taxon>
        <taxon>Euteleostomi</taxon>
        <taxon>Archelosauria</taxon>
        <taxon>Archosauria</taxon>
        <taxon>Dinosauria</taxon>
        <taxon>Saurischia</taxon>
        <taxon>Theropoda</taxon>
        <taxon>Coelurosauria</taxon>
        <taxon>Aves</taxon>
        <taxon>Neognathae</taxon>
        <taxon>Neoaves</taxon>
        <taxon>Charadriiformes</taxon>
        <taxon>Scolopacidae</taxon>
        <taxon>Calidris</taxon>
    </lineage>
</organism>
<evidence type="ECO:0000256" key="6">
    <source>
        <dbReference type="ARBA" id="ARBA00023136"/>
    </source>
</evidence>
<dbReference type="PIRSF" id="PIRSF037099">
    <property type="entry name" value="Stonin"/>
    <property type="match status" value="1"/>
</dbReference>
<dbReference type="InterPro" id="IPR028565">
    <property type="entry name" value="MHD"/>
</dbReference>
<evidence type="ECO:0000256" key="11">
    <source>
        <dbReference type="SAM" id="MobiDB-lite"/>
    </source>
</evidence>
<reference evidence="14" key="2">
    <citation type="submission" date="2025-09" db="UniProtKB">
        <authorList>
            <consortium name="Ensembl"/>
        </authorList>
    </citation>
    <scope>IDENTIFICATION</scope>
</reference>
<dbReference type="Gene3D" id="2.60.40.1170">
    <property type="entry name" value="Mu homology domain, subdomain B"/>
    <property type="match status" value="2"/>
</dbReference>
<feature type="region of interest" description="Disordered" evidence="11">
    <location>
        <begin position="199"/>
        <end position="224"/>
    </location>
</feature>
<evidence type="ECO:0000256" key="3">
    <source>
        <dbReference type="ARBA" id="ARBA00005579"/>
    </source>
</evidence>
<reference evidence="14" key="1">
    <citation type="submission" date="2025-08" db="UniProtKB">
        <authorList>
            <consortium name="Ensembl"/>
        </authorList>
    </citation>
    <scope>IDENTIFICATION</scope>
</reference>
<feature type="compositionally biased region" description="Basic and acidic residues" evidence="11">
    <location>
        <begin position="263"/>
        <end position="282"/>
    </location>
</feature>
<keyword evidence="5 10" id="KW-0254">Endocytosis</keyword>
<evidence type="ECO:0000256" key="8">
    <source>
        <dbReference type="ARBA" id="ARBA00073687"/>
    </source>
</evidence>
<dbReference type="PROSITE" id="PS51072">
    <property type="entry name" value="MHD"/>
    <property type="match status" value="1"/>
</dbReference>
<dbReference type="InterPro" id="IPR017110">
    <property type="entry name" value="Stonin"/>
</dbReference>
<keyword evidence="6" id="KW-0472">Membrane</keyword>
<feature type="domain" description="MHD" evidence="13">
    <location>
        <begin position="479"/>
        <end position="783"/>
    </location>
</feature>
<dbReference type="Pfam" id="PF00928">
    <property type="entry name" value="Adap_comp_sub"/>
    <property type="match status" value="1"/>
</dbReference>
<keyword evidence="15" id="KW-1185">Reference proteome</keyword>
<dbReference type="Proteomes" id="UP000694419">
    <property type="component" value="Unplaced"/>
</dbReference>
<evidence type="ECO:0000256" key="7">
    <source>
        <dbReference type="ARBA" id="ARBA00059680"/>
    </source>
</evidence>
<comment type="function">
    <text evidence="7">May be involved in the endocytic machinery.</text>
</comment>
<dbReference type="SUPFAM" id="SSF49447">
    <property type="entry name" value="Second domain of Mu2 adaptin subunit (ap50) of ap2 adaptor"/>
    <property type="match status" value="1"/>
</dbReference>
<dbReference type="Ensembl" id="ENSCPGT00000026435.1">
    <property type="protein sequence ID" value="ENSCPGP00000024202.1"/>
    <property type="gene ID" value="ENSCPGG00000016691.1"/>
</dbReference>
<dbReference type="GO" id="GO:0016020">
    <property type="term" value="C:membrane"/>
    <property type="evidence" value="ECO:0007669"/>
    <property type="project" value="UniProtKB-SubCell"/>
</dbReference>
<evidence type="ECO:0000313" key="15">
    <source>
        <dbReference type="Proteomes" id="UP000694419"/>
    </source>
</evidence>
<protein>
    <recommendedName>
        <fullName evidence="8">Stonin-1</fullName>
    </recommendedName>
    <alternativeName>
        <fullName evidence="9">Stoned B-like factor</fullName>
    </alternativeName>
</protein>
<sequence length="803" mass="90314">MRTCRTIPPASPTMKIQPGLTTGMWQCLLFSPEAANLLLPSLFPKRWFAGDTRASASSFSSKMCSTNPANWVTFDDEPLFQSPQKLVDNQSSCKANGLKLNLSSVHESSSRSSSTGSTPLSSPVVDFYLSPGPPSNSPLTTPTRDYPGSPCIPKPGIHILYPIPEWPSNVNLPPSPGICSSICSSQKPSSLPLNTLLNDHPVKTSLSKSTDEGSPNPPGSCEELGELSSAAGHFPYFQNDCAFSSPFWKEGCSLSTSPAPGSTDRKDKALDRSACHPKDKETCHDQKSLNQGSFSYVCERLEHLQADSCDTLGSPPVSSAHAWHTLSPAVPHSLFRSQKADGWPFMLRIPEKKNMMSSRQWGPIYLRILAGGVLQMYYEKGLEKPFKEFQLQPHCRLSEPKLESYNVSGKIHTVKIEFVSYTEKRRYHPKVEVIHEPEVEQMLKLGTTDYNDFTDFLVTVEEELMKLPTVSRQKRSYEEQEMTLEIVDNFWGKVTKAEGKLVESAVITHIYCLCFVNGNADCFLTLNDLELQKRDERYFEKEEEKKWIDILDCHFHNCVRAQEFEQSRIIKFTPPDGCRLELMRFRTRYNGQDLPFSLKAAVVVQGAYVELQAFINMSSTAPISTRLPSVKYCENVTIRFPVPTQWVKALWTMNLQRQKSLKAKMNRRACLGSLHEVESDPVIQVSVGTAKYESAYRAVVWKIDRLPDKNSSSDHPHSLSYKLELGSDQEIPSDWYPFATVQFVVHDTCASGTEVKSLGVESDLQPQKHLVQKAFYNCQVEIEKKWIRLDGEDPDKAGNCLMQ</sequence>
<feature type="compositionally biased region" description="Low complexity" evidence="11">
    <location>
        <begin position="106"/>
        <end position="122"/>
    </location>
</feature>
<dbReference type="PANTHER" id="PTHR10529">
    <property type="entry name" value="AP COMPLEX SUBUNIT MU"/>
    <property type="match status" value="1"/>
</dbReference>
<evidence type="ECO:0000259" key="12">
    <source>
        <dbReference type="PROSITE" id="PS51070"/>
    </source>
</evidence>
<dbReference type="PROSITE" id="PS51070">
    <property type="entry name" value="SHD"/>
    <property type="match status" value="1"/>
</dbReference>
<feature type="region of interest" description="Disordered" evidence="11">
    <location>
        <begin position="106"/>
        <end position="147"/>
    </location>
</feature>
<feature type="region of interest" description="Disordered" evidence="11">
    <location>
        <begin position="256"/>
        <end position="282"/>
    </location>
</feature>
<comment type="similarity">
    <text evidence="3 10">Belongs to the Stoned B family.</text>
</comment>
<dbReference type="FunFam" id="2.60.40.1170:FF:000017">
    <property type="entry name" value="stonin-1 isoform X2"/>
    <property type="match status" value="1"/>
</dbReference>
<dbReference type="InterPro" id="IPR036168">
    <property type="entry name" value="AP2_Mu_C_sf"/>
</dbReference>
<comment type="subcellular location">
    <subcellularLocation>
        <location evidence="2">Cytoplasm</location>
    </subcellularLocation>
    <subcellularLocation>
        <location evidence="1">Membrane</location>
    </subcellularLocation>
</comment>
<evidence type="ECO:0000256" key="9">
    <source>
        <dbReference type="ARBA" id="ARBA00080236"/>
    </source>
</evidence>
<proteinExistence type="inferred from homology"/>
<dbReference type="GO" id="GO:0030100">
    <property type="term" value="P:regulation of endocytosis"/>
    <property type="evidence" value="ECO:0007669"/>
    <property type="project" value="UniProtKB-UniRule"/>
</dbReference>
<dbReference type="CDD" id="cd09262">
    <property type="entry name" value="AP_stonin-1_MHD"/>
    <property type="match status" value="1"/>
</dbReference>
<evidence type="ECO:0000256" key="4">
    <source>
        <dbReference type="ARBA" id="ARBA00022490"/>
    </source>
</evidence>
<dbReference type="GO" id="GO:0005737">
    <property type="term" value="C:cytoplasm"/>
    <property type="evidence" value="ECO:0007669"/>
    <property type="project" value="UniProtKB-SubCell"/>
</dbReference>
<keyword evidence="4" id="KW-0963">Cytoplasm</keyword>